<reference evidence="5" key="1">
    <citation type="journal article" date="2020" name="Stud. Mycol.">
        <title>101 Dothideomycetes genomes: a test case for predicting lifestyles and emergence of pathogens.</title>
        <authorList>
            <person name="Haridas S."/>
            <person name="Albert R."/>
            <person name="Binder M."/>
            <person name="Bloem J."/>
            <person name="Labutti K."/>
            <person name="Salamov A."/>
            <person name="Andreopoulos B."/>
            <person name="Baker S."/>
            <person name="Barry K."/>
            <person name="Bills G."/>
            <person name="Bluhm B."/>
            <person name="Cannon C."/>
            <person name="Castanera R."/>
            <person name="Culley D."/>
            <person name="Daum C."/>
            <person name="Ezra D."/>
            <person name="Gonzalez J."/>
            <person name="Henrissat B."/>
            <person name="Kuo A."/>
            <person name="Liang C."/>
            <person name="Lipzen A."/>
            <person name="Lutzoni F."/>
            <person name="Magnuson J."/>
            <person name="Mondo S."/>
            <person name="Nolan M."/>
            <person name="Ohm R."/>
            <person name="Pangilinan J."/>
            <person name="Park H.-J."/>
            <person name="Ramirez L."/>
            <person name="Alfaro M."/>
            <person name="Sun H."/>
            <person name="Tritt A."/>
            <person name="Yoshinaga Y."/>
            <person name="Zwiers L.-H."/>
            <person name="Turgeon B."/>
            <person name="Goodwin S."/>
            <person name="Spatafora J."/>
            <person name="Crous P."/>
            <person name="Grigoriev I."/>
        </authorList>
    </citation>
    <scope>NUCLEOTIDE SEQUENCE</scope>
    <source>
        <strain evidence="5">ATCC 36951</strain>
    </source>
</reference>
<name>A0A6A6CNC8_ZASCE</name>
<gene>
    <name evidence="5" type="ORF">M409DRAFT_21369</name>
</gene>
<dbReference type="EMBL" id="ML993590">
    <property type="protein sequence ID" value="KAF2168624.1"/>
    <property type="molecule type" value="Genomic_DNA"/>
</dbReference>
<dbReference type="GO" id="GO:0009062">
    <property type="term" value="P:fatty acid catabolic process"/>
    <property type="evidence" value="ECO:0007669"/>
    <property type="project" value="TreeGrafter"/>
</dbReference>
<sequence>MASHKDFELERLLDLVRLEDEDNYNNKWPAWSHAHATAVNGAMILAQAAIAAHETVPLGFSIHFIQAQFVKASSKKLALRYEVRRVSSGGKSAIRVVAVKQESIVRAIVTIGFLKVAAQDEAPQTFDHIAEPSPDSRAAAAQSIDPDLDDANYGRPGATGRARNPPNWPIPNMYFPISCQRLHVTPHTDIS</sequence>
<dbReference type="InterPro" id="IPR003703">
    <property type="entry name" value="Acyl_CoA_thio"/>
</dbReference>
<dbReference type="GO" id="GO:0047617">
    <property type="term" value="F:fatty acyl-CoA hydrolase activity"/>
    <property type="evidence" value="ECO:0007669"/>
    <property type="project" value="InterPro"/>
</dbReference>
<feature type="domain" description="Acyl-CoA thioesterase-like N-terminal HotDog" evidence="4">
    <location>
        <begin position="29"/>
        <end position="111"/>
    </location>
</feature>
<protein>
    <recommendedName>
        <fullName evidence="4">Acyl-CoA thioesterase-like N-terminal HotDog domain-containing protein</fullName>
    </recommendedName>
</protein>
<dbReference type="RefSeq" id="XP_033669513.1">
    <property type="nucleotide sequence ID" value="XM_033805827.1"/>
</dbReference>
<evidence type="ECO:0000256" key="1">
    <source>
        <dbReference type="ARBA" id="ARBA00006538"/>
    </source>
</evidence>
<dbReference type="Proteomes" id="UP000799537">
    <property type="component" value="Unassembled WGS sequence"/>
</dbReference>
<dbReference type="Pfam" id="PF13622">
    <property type="entry name" value="4HBT_3"/>
    <property type="match status" value="1"/>
</dbReference>
<feature type="region of interest" description="Disordered" evidence="3">
    <location>
        <begin position="127"/>
        <end position="167"/>
    </location>
</feature>
<accession>A0A6A6CNC8</accession>
<dbReference type="InterPro" id="IPR049449">
    <property type="entry name" value="TesB_ACOT8-like_N"/>
</dbReference>
<keyword evidence="6" id="KW-1185">Reference proteome</keyword>
<dbReference type="GeneID" id="54559099"/>
<evidence type="ECO:0000313" key="6">
    <source>
        <dbReference type="Proteomes" id="UP000799537"/>
    </source>
</evidence>
<dbReference type="PANTHER" id="PTHR11066:SF34">
    <property type="entry name" value="ACYL-COENZYME A THIOESTERASE 8"/>
    <property type="match status" value="1"/>
</dbReference>
<dbReference type="InterPro" id="IPR029069">
    <property type="entry name" value="HotDog_dom_sf"/>
</dbReference>
<dbReference type="Gene3D" id="2.40.160.210">
    <property type="entry name" value="Acyl-CoA thioesterase, double hotdog domain"/>
    <property type="match status" value="1"/>
</dbReference>
<dbReference type="PANTHER" id="PTHR11066">
    <property type="entry name" value="ACYL-COA THIOESTERASE"/>
    <property type="match status" value="1"/>
</dbReference>
<proteinExistence type="inferred from homology"/>
<comment type="similarity">
    <text evidence="1">Belongs to the C/M/P thioester hydrolase family.</text>
</comment>
<evidence type="ECO:0000313" key="5">
    <source>
        <dbReference type="EMBL" id="KAF2168624.1"/>
    </source>
</evidence>
<dbReference type="SUPFAM" id="SSF54637">
    <property type="entry name" value="Thioesterase/thiol ester dehydrase-isomerase"/>
    <property type="match status" value="1"/>
</dbReference>
<dbReference type="GO" id="GO:0006637">
    <property type="term" value="P:acyl-CoA metabolic process"/>
    <property type="evidence" value="ECO:0007669"/>
    <property type="project" value="InterPro"/>
</dbReference>
<evidence type="ECO:0000259" key="4">
    <source>
        <dbReference type="Pfam" id="PF13622"/>
    </source>
</evidence>
<organism evidence="5 6">
    <name type="scientific">Zasmidium cellare ATCC 36951</name>
    <dbReference type="NCBI Taxonomy" id="1080233"/>
    <lineage>
        <taxon>Eukaryota</taxon>
        <taxon>Fungi</taxon>
        <taxon>Dikarya</taxon>
        <taxon>Ascomycota</taxon>
        <taxon>Pezizomycotina</taxon>
        <taxon>Dothideomycetes</taxon>
        <taxon>Dothideomycetidae</taxon>
        <taxon>Mycosphaerellales</taxon>
        <taxon>Mycosphaerellaceae</taxon>
        <taxon>Zasmidium</taxon>
    </lineage>
</organism>
<dbReference type="AlphaFoldDB" id="A0A6A6CNC8"/>
<dbReference type="InterPro" id="IPR042171">
    <property type="entry name" value="Acyl-CoA_hotdog"/>
</dbReference>
<keyword evidence="2" id="KW-0378">Hydrolase</keyword>
<dbReference type="GO" id="GO:0005782">
    <property type="term" value="C:peroxisomal matrix"/>
    <property type="evidence" value="ECO:0007669"/>
    <property type="project" value="TreeGrafter"/>
</dbReference>
<evidence type="ECO:0000256" key="2">
    <source>
        <dbReference type="ARBA" id="ARBA00022801"/>
    </source>
</evidence>
<evidence type="ECO:0000256" key="3">
    <source>
        <dbReference type="SAM" id="MobiDB-lite"/>
    </source>
</evidence>